<evidence type="ECO:0000256" key="4">
    <source>
        <dbReference type="ARBA" id="ARBA00022741"/>
    </source>
</evidence>
<dbReference type="PROSITE" id="PS50011">
    <property type="entry name" value="PROTEIN_KINASE_DOM"/>
    <property type="match status" value="1"/>
</dbReference>
<accession>A0A285K7S0</accession>
<keyword evidence="10" id="KW-1185">Reference proteome</keyword>
<keyword evidence="2" id="KW-0723">Serine/threonine-protein kinase</keyword>
<dbReference type="Gene3D" id="1.10.510.10">
    <property type="entry name" value="Transferase(Phosphotransferase) domain 1"/>
    <property type="match status" value="1"/>
</dbReference>
<dbReference type="Pfam" id="PF00069">
    <property type="entry name" value="Pkinase"/>
    <property type="match status" value="1"/>
</dbReference>
<evidence type="ECO:0000313" key="10">
    <source>
        <dbReference type="Proteomes" id="UP000219612"/>
    </source>
</evidence>
<proteinExistence type="predicted"/>
<dbReference type="OrthoDB" id="3274862at2"/>
<dbReference type="SMART" id="SM00220">
    <property type="entry name" value="S_TKc"/>
    <property type="match status" value="1"/>
</dbReference>
<evidence type="ECO:0000256" key="7">
    <source>
        <dbReference type="PROSITE-ProRule" id="PRU10141"/>
    </source>
</evidence>
<keyword evidence="4 7" id="KW-0547">Nucleotide-binding</keyword>
<evidence type="ECO:0000256" key="3">
    <source>
        <dbReference type="ARBA" id="ARBA00022679"/>
    </source>
</evidence>
<evidence type="ECO:0000256" key="6">
    <source>
        <dbReference type="ARBA" id="ARBA00022840"/>
    </source>
</evidence>
<name>A0A285K7S0_9ACTN</name>
<evidence type="ECO:0000259" key="8">
    <source>
        <dbReference type="PROSITE" id="PS50011"/>
    </source>
</evidence>
<dbReference type="EMBL" id="OBDY01000033">
    <property type="protein sequence ID" value="SNY68619.1"/>
    <property type="molecule type" value="Genomic_DNA"/>
</dbReference>
<dbReference type="AlphaFoldDB" id="A0A285K7S0"/>
<dbReference type="Proteomes" id="UP000219612">
    <property type="component" value="Unassembled WGS sequence"/>
</dbReference>
<protein>
    <recommendedName>
        <fullName evidence="1">non-specific serine/threonine protein kinase</fullName>
        <ecNumber evidence="1">2.7.11.1</ecNumber>
    </recommendedName>
</protein>
<evidence type="ECO:0000256" key="5">
    <source>
        <dbReference type="ARBA" id="ARBA00022777"/>
    </source>
</evidence>
<dbReference type="PROSITE" id="PS00107">
    <property type="entry name" value="PROTEIN_KINASE_ATP"/>
    <property type="match status" value="1"/>
</dbReference>
<dbReference type="SUPFAM" id="SSF56112">
    <property type="entry name" value="Protein kinase-like (PK-like)"/>
    <property type="match status" value="1"/>
</dbReference>
<keyword evidence="5 9" id="KW-0418">Kinase</keyword>
<evidence type="ECO:0000256" key="2">
    <source>
        <dbReference type="ARBA" id="ARBA00022527"/>
    </source>
</evidence>
<gene>
    <name evidence="9" type="ORF">SAMN05421748_13376</name>
</gene>
<reference evidence="9 10" key="1">
    <citation type="submission" date="2017-09" db="EMBL/GenBank/DDBJ databases">
        <authorList>
            <person name="Ehlers B."/>
            <person name="Leendertz F.H."/>
        </authorList>
    </citation>
    <scope>NUCLEOTIDE SEQUENCE [LARGE SCALE GENOMIC DNA]</scope>
    <source>
        <strain evidence="9 10">CGMCC 4.6857</strain>
    </source>
</reference>
<dbReference type="InterPro" id="IPR011009">
    <property type="entry name" value="Kinase-like_dom_sf"/>
</dbReference>
<feature type="domain" description="Protein kinase" evidence="8">
    <location>
        <begin position="22"/>
        <end position="274"/>
    </location>
</feature>
<dbReference type="InterPro" id="IPR000719">
    <property type="entry name" value="Prot_kinase_dom"/>
</dbReference>
<keyword evidence="6 7" id="KW-0067">ATP-binding</keyword>
<evidence type="ECO:0000256" key="1">
    <source>
        <dbReference type="ARBA" id="ARBA00012513"/>
    </source>
</evidence>
<keyword evidence="3" id="KW-0808">Transferase</keyword>
<dbReference type="RefSeq" id="WP_097327982.1">
    <property type="nucleotide sequence ID" value="NZ_OBDY01000033.1"/>
</dbReference>
<dbReference type="CDD" id="cd14014">
    <property type="entry name" value="STKc_PknB_like"/>
    <property type="match status" value="1"/>
</dbReference>
<dbReference type="InterPro" id="IPR017441">
    <property type="entry name" value="Protein_kinase_ATP_BS"/>
</dbReference>
<organism evidence="9 10">
    <name type="scientific">Paractinoplanes atraurantiacus</name>
    <dbReference type="NCBI Taxonomy" id="1036182"/>
    <lineage>
        <taxon>Bacteria</taxon>
        <taxon>Bacillati</taxon>
        <taxon>Actinomycetota</taxon>
        <taxon>Actinomycetes</taxon>
        <taxon>Micromonosporales</taxon>
        <taxon>Micromonosporaceae</taxon>
        <taxon>Paractinoplanes</taxon>
    </lineage>
</organism>
<sequence>MGVLTYAAEAPIASGIVVAGRYRLCSVLGRGGMGTVWLAQDELMERWVAVKQVDLGSDWSGKTARKRALAEARAASRVEHPGVVRIIDVVRDDDQPWIVMEALSGQSLGAAIKEQGPLPVEQVVRIGHCIVDVLDAAHRAGVVHRDVKPGNVQLCDDGRVVLLDFGVAHVPGADWRPPPGGFAGSPAFVSPEQLQGGEPLAASDLFSLGATLYAAVEGRSPFDRGDLFATVLAVAEGRMTPFRRAGRLTPVLEGLLQPKLGRRWSAARTRAALLNL</sequence>
<dbReference type="GO" id="GO:0004674">
    <property type="term" value="F:protein serine/threonine kinase activity"/>
    <property type="evidence" value="ECO:0007669"/>
    <property type="project" value="UniProtKB-KW"/>
</dbReference>
<dbReference type="PANTHER" id="PTHR43289:SF6">
    <property type="entry name" value="SERINE_THREONINE-PROTEIN KINASE NEKL-3"/>
    <property type="match status" value="1"/>
</dbReference>
<dbReference type="PANTHER" id="PTHR43289">
    <property type="entry name" value="MITOGEN-ACTIVATED PROTEIN KINASE KINASE KINASE 20-RELATED"/>
    <property type="match status" value="1"/>
</dbReference>
<dbReference type="GO" id="GO:0005524">
    <property type="term" value="F:ATP binding"/>
    <property type="evidence" value="ECO:0007669"/>
    <property type="project" value="UniProtKB-UniRule"/>
</dbReference>
<evidence type="ECO:0000313" key="9">
    <source>
        <dbReference type="EMBL" id="SNY68619.1"/>
    </source>
</evidence>
<feature type="binding site" evidence="7">
    <location>
        <position position="51"/>
    </location>
    <ligand>
        <name>ATP</name>
        <dbReference type="ChEBI" id="CHEBI:30616"/>
    </ligand>
</feature>
<dbReference type="Gene3D" id="3.30.200.20">
    <property type="entry name" value="Phosphorylase Kinase, domain 1"/>
    <property type="match status" value="1"/>
</dbReference>
<dbReference type="EC" id="2.7.11.1" evidence="1"/>